<dbReference type="PROSITE" id="PS51192">
    <property type="entry name" value="HELICASE_ATP_BIND_1"/>
    <property type="match status" value="1"/>
</dbReference>
<dbReference type="Gene3D" id="3.40.50.10810">
    <property type="entry name" value="Tandem AAA-ATPase domain"/>
    <property type="match status" value="2"/>
</dbReference>
<dbReference type="SMART" id="SM00487">
    <property type="entry name" value="DEXDc"/>
    <property type="match status" value="1"/>
</dbReference>
<dbReference type="Gene3D" id="3.40.50.300">
    <property type="entry name" value="P-loop containing nucleotide triphosphate hydrolases"/>
    <property type="match status" value="2"/>
</dbReference>
<dbReference type="GO" id="GO:0006974">
    <property type="term" value="P:DNA damage response"/>
    <property type="evidence" value="ECO:0007669"/>
    <property type="project" value="TreeGrafter"/>
</dbReference>
<evidence type="ECO:0000259" key="9">
    <source>
        <dbReference type="PROSITE" id="PS50089"/>
    </source>
</evidence>
<dbReference type="PROSITE" id="PS00518">
    <property type="entry name" value="ZF_RING_1"/>
    <property type="match status" value="1"/>
</dbReference>
<dbReference type="InterPro" id="IPR052583">
    <property type="entry name" value="ATP-helicase/E3_Ub-Ligase"/>
</dbReference>
<dbReference type="SMART" id="SM00184">
    <property type="entry name" value="RING"/>
    <property type="match status" value="1"/>
</dbReference>
<reference evidence="12" key="1">
    <citation type="submission" date="2014-04" db="EMBL/GenBank/DDBJ databases">
        <title>Evolutionary Origins and Diversification of the Mycorrhizal Mutualists.</title>
        <authorList>
            <consortium name="DOE Joint Genome Institute"/>
            <consortium name="Mycorrhizal Genomics Consortium"/>
            <person name="Kohler A."/>
            <person name="Kuo A."/>
            <person name="Nagy L.G."/>
            <person name="Floudas D."/>
            <person name="Copeland A."/>
            <person name="Barry K.W."/>
            <person name="Cichocki N."/>
            <person name="Veneault-Fourrey C."/>
            <person name="LaButti K."/>
            <person name="Lindquist E.A."/>
            <person name="Lipzen A."/>
            <person name="Lundell T."/>
            <person name="Morin E."/>
            <person name="Murat C."/>
            <person name="Riley R."/>
            <person name="Ohm R."/>
            <person name="Sun H."/>
            <person name="Tunlid A."/>
            <person name="Henrissat B."/>
            <person name="Grigoriev I.V."/>
            <person name="Hibbett D.S."/>
            <person name="Martin F."/>
        </authorList>
    </citation>
    <scope>NUCLEOTIDE SEQUENCE [LARGE SCALE GENOMIC DNA]</scope>
    <source>
        <strain evidence="12">FD-334 SS-4</strain>
    </source>
</reference>
<feature type="compositionally biased region" description="Basic and acidic residues" evidence="8">
    <location>
        <begin position="754"/>
        <end position="781"/>
    </location>
</feature>
<dbReference type="Pfam" id="PF26021">
    <property type="entry name" value="Ferritin_C144_05"/>
    <property type="match status" value="1"/>
</dbReference>
<feature type="compositionally biased region" description="Basic residues" evidence="8">
    <location>
        <begin position="390"/>
        <end position="408"/>
    </location>
</feature>
<proteinExistence type="predicted"/>
<dbReference type="GO" id="GO:0005524">
    <property type="term" value="F:ATP binding"/>
    <property type="evidence" value="ECO:0007669"/>
    <property type="project" value="InterPro"/>
</dbReference>
<gene>
    <name evidence="11" type="ORF">HYPSUDRAFT_132730</name>
</gene>
<dbReference type="InterPro" id="IPR001841">
    <property type="entry name" value="Znf_RING"/>
</dbReference>
<keyword evidence="5" id="KW-0862">Zinc</keyword>
<dbReference type="InterPro" id="IPR017907">
    <property type="entry name" value="Znf_RING_CS"/>
</dbReference>
<dbReference type="InterPro" id="IPR000330">
    <property type="entry name" value="SNF2_N"/>
</dbReference>
<dbReference type="Proteomes" id="UP000054270">
    <property type="component" value="Unassembled WGS sequence"/>
</dbReference>
<keyword evidence="12" id="KW-1185">Reference proteome</keyword>
<feature type="compositionally biased region" description="Acidic residues" evidence="8">
    <location>
        <begin position="782"/>
        <end position="798"/>
    </location>
</feature>
<dbReference type="GO" id="GO:0008270">
    <property type="term" value="F:zinc ion binding"/>
    <property type="evidence" value="ECO:0007669"/>
    <property type="project" value="UniProtKB-KW"/>
</dbReference>
<keyword evidence="4" id="KW-0378">Hydrolase</keyword>
<dbReference type="OMA" id="KAVFFCA"/>
<name>A0A0D2MRC1_HYPSF</name>
<dbReference type="PANTHER" id="PTHR45865:SF1">
    <property type="entry name" value="E3 UBIQUITIN-PROTEIN LIGASE SHPRH"/>
    <property type="match status" value="1"/>
</dbReference>
<dbReference type="CDD" id="cd18793">
    <property type="entry name" value="SF2_C_SNF"/>
    <property type="match status" value="1"/>
</dbReference>
<feature type="region of interest" description="Disordered" evidence="8">
    <location>
        <begin position="387"/>
        <end position="416"/>
    </location>
</feature>
<dbReference type="SUPFAM" id="SSF57850">
    <property type="entry name" value="RING/U-box"/>
    <property type="match status" value="1"/>
</dbReference>
<dbReference type="Pfam" id="PF00176">
    <property type="entry name" value="SNF2-rel_dom"/>
    <property type="match status" value="1"/>
</dbReference>
<evidence type="ECO:0000256" key="2">
    <source>
        <dbReference type="ARBA" id="ARBA00022741"/>
    </source>
</evidence>
<dbReference type="GO" id="GO:0061630">
    <property type="term" value="F:ubiquitin protein ligase activity"/>
    <property type="evidence" value="ECO:0007669"/>
    <property type="project" value="TreeGrafter"/>
</dbReference>
<sequence length="1530" mass="171570">MPPSGTGSAASADVSGESEVLEDGSLRDILLSLSESLSSPKQINIGEILLGLYRDRFVGISAEDKTWLLLIPSLAIDSESNDFQSASASDLLAACRTLQQYGQAHLSASLQVTLYPLVEGLPKFSLQLEIIVAIVTPAILENLVPKGTLKRNILALQDARRRLLRAAYHPFEDVVSNHVKHPVTVSTFYNILGSAPAICSKVAEDALQCEGLLPSLLPFQRRSVAWLLQREGMVLTPKGALVPQPSPEAFSFWQQISEGNHTWYMNRLSAELSEEAPELPNVHGGMLAEEPGLGKTVETIALILMNPAPPDWNPTLSRWDDVSSLDVKAVKCTLIVTPPSLASQWRDELRAHAPSLKVLVYEGWTKVKVPITNSAREKERVAEIAAKDQRKLKKASQTKVKRKGKGKKAAPAADASQPAEVVDDVYVNWAHGQDGKLMDWCDFVHQFDVVITTYSVLRSEIHVARPGPDRPKREDATYSTSGRLRSPLVMVEWKRVVMDEVQMVGGGSAAEMGSLIPRLSSLAVSGTPAKAQMSDLIHVLKFLRIDKIVGDLRLWKRLLKPGFSEEFASFLRHYGIRTTKLSVANELTIPEQTRYLVPIELGRIEKHVYDQMLEQVLLDLGLDARGVAATSNWQVDGSLLRNSLRKLRGICTHPQVGQLMKKGDGTYKPNALKSMDAVLQLMRDQNWKVLMEDWKVQIQLFLKHAQLEHKDETIEDRYQNSLKILQAAEKETDKYIEDIRDTLAKHDALGKEMKEEAARLRQARTEEPAVDGEKGKGKEVDGLEDEDEDKDANEEDLEEKGLPKTPAGEEHRHKRAALKQRLREGRLLLHRVHFLLGDTYHVLGDTPMEEMSYEKAEGLRRELLRNSEDEASKAIAMLGDNPWRKSLTEREFLIDVPLLGDGGIRSSYLMEELNTVVEDVLNEQSKLLWKWRSHIIHLLSQPLNPGNSEADGQEYQRTLDEQGEVETYLQSYVALLADRREALVNERTLLAAHDVREKRLRHTKAAMKAASAAAGDALTIPDGVDMQPEHEVMHNTLSTERKNLLMALNGRAVKSILVELHGIYLKIVNDKDPERLLIKLAVERIRSFITEQAALHEKLEGDLTLLRKSFNQRILYFGHLQEISDSVADVEWEEDSIMAAIQACVTERAKLEAKINTTRARFRYLDNLAKNKDTDNMDDENECVLCRCEFNRGYITHCGHVFCEMCMKAWLHRKDGKTCPVCRVSIDLDSVQRFVVNTADPAVPPPKLVAGEPVPQSHRKITYNTIDPATFEDIQSMETYGDFGSKIQTLVRHLAHIKVTDYGAKSIIFSAWADSLHIVEYALKENGIRALRIDQGASTIHKFRTDPEILVLLLHGERENAGLNVTCASRVFLLESVVHHSFEIQAIARIDRLGQSRPTEVYCYYAEETVERNILDLAARKGLSLYTSDNSKGTISVSPFNRENEEAIDDPATRKMLQKGDFIYKVDDMLAILFPHMYEDTEFLLPPSALAISQTDTVEDVEMTDAHGQLSQRVTRASPVNAIAGPSRLT</sequence>
<feature type="compositionally biased region" description="Basic and acidic residues" evidence="8">
    <location>
        <begin position="799"/>
        <end position="811"/>
    </location>
</feature>
<dbReference type="Gene3D" id="3.30.40.10">
    <property type="entry name" value="Zinc/RING finger domain, C3HC4 (zinc finger)"/>
    <property type="match status" value="1"/>
</dbReference>
<keyword evidence="2" id="KW-0547">Nucleotide-binding</keyword>
<dbReference type="PANTHER" id="PTHR45865">
    <property type="entry name" value="E3 UBIQUITIN-PROTEIN LIGASE SHPRH FAMILY MEMBER"/>
    <property type="match status" value="1"/>
</dbReference>
<dbReference type="GO" id="GO:0000209">
    <property type="term" value="P:protein polyubiquitination"/>
    <property type="evidence" value="ECO:0007669"/>
    <property type="project" value="TreeGrafter"/>
</dbReference>
<dbReference type="OrthoDB" id="5330228at2759"/>
<evidence type="ECO:0000256" key="5">
    <source>
        <dbReference type="ARBA" id="ARBA00022833"/>
    </source>
</evidence>
<protein>
    <recommendedName>
        <fullName evidence="13">RING-type domain-containing protein</fullName>
    </recommendedName>
</protein>
<organism evidence="11 12">
    <name type="scientific">Hypholoma sublateritium (strain FD-334 SS-4)</name>
    <dbReference type="NCBI Taxonomy" id="945553"/>
    <lineage>
        <taxon>Eukaryota</taxon>
        <taxon>Fungi</taxon>
        <taxon>Dikarya</taxon>
        <taxon>Basidiomycota</taxon>
        <taxon>Agaricomycotina</taxon>
        <taxon>Agaricomycetes</taxon>
        <taxon>Agaricomycetidae</taxon>
        <taxon>Agaricales</taxon>
        <taxon>Agaricineae</taxon>
        <taxon>Strophariaceae</taxon>
        <taxon>Hypholoma</taxon>
    </lineage>
</organism>
<dbReference type="InterPro" id="IPR014001">
    <property type="entry name" value="Helicase_ATP-bd"/>
</dbReference>
<evidence type="ECO:0000256" key="7">
    <source>
        <dbReference type="PROSITE-ProRule" id="PRU00175"/>
    </source>
</evidence>
<dbReference type="InterPro" id="IPR049730">
    <property type="entry name" value="SNF2/RAD54-like_C"/>
</dbReference>
<evidence type="ECO:0000256" key="1">
    <source>
        <dbReference type="ARBA" id="ARBA00022723"/>
    </source>
</evidence>
<dbReference type="Pfam" id="PF13639">
    <property type="entry name" value="zf-RING_2"/>
    <property type="match status" value="1"/>
</dbReference>
<feature type="domain" description="Helicase ATP-binding" evidence="10">
    <location>
        <begin position="276"/>
        <end position="546"/>
    </location>
</feature>
<evidence type="ECO:0000256" key="6">
    <source>
        <dbReference type="ARBA" id="ARBA00022840"/>
    </source>
</evidence>
<dbReference type="InterPro" id="IPR038718">
    <property type="entry name" value="SNF2-like_sf"/>
</dbReference>
<evidence type="ECO:0000256" key="3">
    <source>
        <dbReference type="ARBA" id="ARBA00022771"/>
    </source>
</evidence>
<keyword evidence="1" id="KW-0479">Metal-binding</keyword>
<feature type="region of interest" description="Disordered" evidence="8">
    <location>
        <begin position="754"/>
        <end position="816"/>
    </location>
</feature>
<dbReference type="InterPro" id="IPR027417">
    <property type="entry name" value="P-loop_NTPase"/>
</dbReference>
<evidence type="ECO:0000313" key="12">
    <source>
        <dbReference type="Proteomes" id="UP000054270"/>
    </source>
</evidence>
<dbReference type="EMBL" id="KN817527">
    <property type="protein sequence ID" value="KJA26553.1"/>
    <property type="molecule type" value="Genomic_DNA"/>
</dbReference>
<evidence type="ECO:0000256" key="8">
    <source>
        <dbReference type="SAM" id="MobiDB-lite"/>
    </source>
</evidence>
<keyword evidence="3 7" id="KW-0863">Zinc-finger</keyword>
<dbReference type="GO" id="GO:0005634">
    <property type="term" value="C:nucleus"/>
    <property type="evidence" value="ECO:0007669"/>
    <property type="project" value="TreeGrafter"/>
</dbReference>
<evidence type="ECO:0000256" key="4">
    <source>
        <dbReference type="ARBA" id="ARBA00022801"/>
    </source>
</evidence>
<dbReference type="SUPFAM" id="SSF52540">
    <property type="entry name" value="P-loop containing nucleoside triphosphate hydrolases"/>
    <property type="match status" value="2"/>
</dbReference>
<feature type="domain" description="RING-type" evidence="9">
    <location>
        <begin position="1183"/>
        <end position="1223"/>
    </location>
</feature>
<evidence type="ECO:0000313" key="11">
    <source>
        <dbReference type="EMBL" id="KJA26553.1"/>
    </source>
</evidence>
<evidence type="ECO:0008006" key="13">
    <source>
        <dbReference type="Google" id="ProtNLM"/>
    </source>
</evidence>
<accession>A0A0D2MRC1</accession>
<keyword evidence="6" id="KW-0067">ATP-binding</keyword>
<dbReference type="InterPro" id="IPR059033">
    <property type="entry name" value="C144_05_dom"/>
</dbReference>
<dbReference type="STRING" id="945553.A0A0D2MRC1"/>
<dbReference type="GO" id="GO:0016787">
    <property type="term" value="F:hydrolase activity"/>
    <property type="evidence" value="ECO:0007669"/>
    <property type="project" value="UniProtKB-KW"/>
</dbReference>
<evidence type="ECO:0000259" key="10">
    <source>
        <dbReference type="PROSITE" id="PS51192"/>
    </source>
</evidence>
<dbReference type="InterPro" id="IPR013083">
    <property type="entry name" value="Znf_RING/FYVE/PHD"/>
</dbReference>
<dbReference type="PROSITE" id="PS50089">
    <property type="entry name" value="ZF_RING_2"/>
    <property type="match status" value="1"/>
</dbReference>